<protein>
    <submittedName>
        <fullName evidence="3">Uncharacterized protein</fullName>
    </submittedName>
</protein>
<organism evidence="3 4">
    <name type="scientific">Mizuhopecten yessoensis</name>
    <name type="common">Japanese scallop</name>
    <name type="synonym">Patinopecten yessoensis</name>
    <dbReference type="NCBI Taxonomy" id="6573"/>
    <lineage>
        <taxon>Eukaryota</taxon>
        <taxon>Metazoa</taxon>
        <taxon>Spiralia</taxon>
        <taxon>Lophotrochozoa</taxon>
        <taxon>Mollusca</taxon>
        <taxon>Bivalvia</taxon>
        <taxon>Autobranchia</taxon>
        <taxon>Pteriomorphia</taxon>
        <taxon>Pectinida</taxon>
        <taxon>Pectinoidea</taxon>
        <taxon>Pectinidae</taxon>
        <taxon>Mizuhopecten</taxon>
    </lineage>
</organism>
<accession>A0A210PR43</accession>
<dbReference type="AlphaFoldDB" id="A0A210PR43"/>
<keyword evidence="2" id="KW-1133">Transmembrane helix</keyword>
<feature type="region of interest" description="Disordered" evidence="1">
    <location>
        <begin position="51"/>
        <end position="102"/>
    </location>
</feature>
<keyword evidence="4" id="KW-1185">Reference proteome</keyword>
<sequence>MSTNSTTPAPESDGVVLSGGVIFIIIFGATCVFFFSIMTVVCVGEFKEYRSRRKRPSRPVENGNYPRQPPPLTVPPVTNPTIPGAKYPRQPDSGIDNQGHNNSAVKPEEEIIASDQSNAVNKSVIVSEEGVEGSSPNGDIVVLHQTPRKKNTQLKPLELAKPGTDNSNPETIFSPRTTTMDGVTAVAFIQPTPPLPSISSNISQSDVTPVVSS</sequence>
<keyword evidence="2" id="KW-0812">Transmembrane</keyword>
<name>A0A210PR43_MIZYE</name>
<evidence type="ECO:0000256" key="2">
    <source>
        <dbReference type="SAM" id="Phobius"/>
    </source>
</evidence>
<feature type="region of interest" description="Disordered" evidence="1">
    <location>
        <begin position="148"/>
        <end position="170"/>
    </location>
</feature>
<feature type="transmembrane region" description="Helical" evidence="2">
    <location>
        <begin position="20"/>
        <end position="46"/>
    </location>
</feature>
<dbReference type="OrthoDB" id="10335312at2759"/>
<evidence type="ECO:0000313" key="3">
    <source>
        <dbReference type="EMBL" id="OWF38934.1"/>
    </source>
</evidence>
<feature type="region of interest" description="Disordered" evidence="1">
    <location>
        <begin position="191"/>
        <end position="213"/>
    </location>
</feature>
<comment type="caution">
    <text evidence="3">The sequence shown here is derived from an EMBL/GenBank/DDBJ whole genome shotgun (WGS) entry which is preliminary data.</text>
</comment>
<gene>
    <name evidence="3" type="ORF">KP79_PYT07587</name>
</gene>
<proteinExistence type="predicted"/>
<evidence type="ECO:0000313" key="4">
    <source>
        <dbReference type="Proteomes" id="UP000242188"/>
    </source>
</evidence>
<dbReference type="Proteomes" id="UP000242188">
    <property type="component" value="Unassembled WGS sequence"/>
</dbReference>
<feature type="compositionally biased region" description="Pro residues" evidence="1">
    <location>
        <begin position="67"/>
        <end position="78"/>
    </location>
</feature>
<reference evidence="3 4" key="1">
    <citation type="journal article" date="2017" name="Nat. Ecol. Evol.">
        <title>Scallop genome provides insights into evolution of bilaterian karyotype and development.</title>
        <authorList>
            <person name="Wang S."/>
            <person name="Zhang J."/>
            <person name="Jiao W."/>
            <person name="Li J."/>
            <person name="Xun X."/>
            <person name="Sun Y."/>
            <person name="Guo X."/>
            <person name="Huan P."/>
            <person name="Dong B."/>
            <person name="Zhang L."/>
            <person name="Hu X."/>
            <person name="Sun X."/>
            <person name="Wang J."/>
            <person name="Zhao C."/>
            <person name="Wang Y."/>
            <person name="Wang D."/>
            <person name="Huang X."/>
            <person name="Wang R."/>
            <person name="Lv J."/>
            <person name="Li Y."/>
            <person name="Zhang Z."/>
            <person name="Liu B."/>
            <person name="Lu W."/>
            <person name="Hui Y."/>
            <person name="Liang J."/>
            <person name="Zhou Z."/>
            <person name="Hou R."/>
            <person name="Li X."/>
            <person name="Liu Y."/>
            <person name="Li H."/>
            <person name="Ning X."/>
            <person name="Lin Y."/>
            <person name="Zhao L."/>
            <person name="Xing Q."/>
            <person name="Dou J."/>
            <person name="Li Y."/>
            <person name="Mao J."/>
            <person name="Guo H."/>
            <person name="Dou H."/>
            <person name="Li T."/>
            <person name="Mu C."/>
            <person name="Jiang W."/>
            <person name="Fu Q."/>
            <person name="Fu X."/>
            <person name="Miao Y."/>
            <person name="Liu J."/>
            <person name="Yu Q."/>
            <person name="Li R."/>
            <person name="Liao H."/>
            <person name="Li X."/>
            <person name="Kong Y."/>
            <person name="Jiang Z."/>
            <person name="Chourrout D."/>
            <person name="Li R."/>
            <person name="Bao Z."/>
        </authorList>
    </citation>
    <scope>NUCLEOTIDE SEQUENCE [LARGE SCALE GENOMIC DNA]</scope>
    <source>
        <strain evidence="3 4">PY_sf001</strain>
    </source>
</reference>
<dbReference type="EMBL" id="NEDP02005552">
    <property type="protein sequence ID" value="OWF38934.1"/>
    <property type="molecule type" value="Genomic_DNA"/>
</dbReference>
<keyword evidence="2" id="KW-0472">Membrane</keyword>
<feature type="compositionally biased region" description="Polar residues" evidence="1">
    <location>
        <begin position="197"/>
        <end position="213"/>
    </location>
</feature>
<evidence type="ECO:0000256" key="1">
    <source>
        <dbReference type="SAM" id="MobiDB-lite"/>
    </source>
</evidence>